<name>A0A7G3UMH3_STRT9</name>
<evidence type="ECO:0000256" key="1">
    <source>
        <dbReference type="SAM" id="SignalP"/>
    </source>
</evidence>
<organism evidence="2 3">
    <name type="scientific">Streptomyces tsukubensis (strain DSM 42081 / NBRC 108919 / NRRL 18488 / 9993)</name>
    <dbReference type="NCBI Taxonomy" id="1114943"/>
    <lineage>
        <taxon>Bacteria</taxon>
        <taxon>Bacillati</taxon>
        <taxon>Actinomycetota</taxon>
        <taxon>Actinomycetes</taxon>
        <taxon>Kitasatosporales</taxon>
        <taxon>Streptomycetaceae</taxon>
        <taxon>Streptomyces</taxon>
    </lineage>
</organism>
<evidence type="ECO:0008006" key="4">
    <source>
        <dbReference type="Google" id="ProtNLM"/>
    </source>
</evidence>
<accession>A0A7G3UMH3</accession>
<gene>
    <name evidence="2" type="ORF">STSU_028045</name>
</gene>
<dbReference type="RefSeq" id="WP_040916700.1">
    <property type="nucleotide sequence ID" value="NZ_CP029159.1"/>
</dbReference>
<reference evidence="2 3" key="1">
    <citation type="journal article" date="2012" name="J. Bacteriol.">
        <title>Draft genome of Streptomyces tsukubaensis NRRL 18488, the producer of the clinically important immunosuppressant tacrolimus (FK506).</title>
        <authorList>
            <person name="Barreiro C."/>
            <person name="Prieto C."/>
            <person name="Sola-Landa A."/>
            <person name="Solera E."/>
            <person name="Martinez-Castro M."/>
            <person name="Perez-Redondo R."/>
            <person name="Garcia-Estrada C."/>
            <person name="Aparicio J.F."/>
            <person name="Fernandez-Martinez L.T."/>
            <person name="Santos-Aberturas J."/>
            <person name="Salehi-Najafabadi Z."/>
            <person name="Rodriguez-Garcia A."/>
            <person name="Tauch A."/>
            <person name="Martin J.F."/>
        </authorList>
    </citation>
    <scope>NUCLEOTIDE SEQUENCE [LARGE SCALE GENOMIC DNA]</scope>
    <source>
        <strain evidence="3">DSM 42081 / NBRC 108919 / NRRL 18488 / 9993</strain>
    </source>
</reference>
<feature type="chain" id="PRO_5028847561" description="Secreted protein" evidence="1">
    <location>
        <begin position="35"/>
        <end position="125"/>
    </location>
</feature>
<evidence type="ECO:0000313" key="3">
    <source>
        <dbReference type="Proteomes" id="UP000005940"/>
    </source>
</evidence>
<dbReference type="AlphaFoldDB" id="A0A7G3UMH3"/>
<dbReference type="EMBL" id="CP029159">
    <property type="protein sequence ID" value="QKM70410.1"/>
    <property type="molecule type" value="Genomic_DNA"/>
</dbReference>
<evidence type="ECO:0000313" key="2">
    <source>
        <dbReference type="EMBL" id="QKM70410.1"/>
    </source>
</evidence>
<protein>
    <recommendedName>
        <fullName evidence="4">Secreted protein</fullName>
    </recommendedName>
</protein>
<sequence length="125" mass="13598">MLTIRRTAPLLVAPLSAVVLLWAGSGAASGRAGADGPGPEAYQEPRTYEADCRTEITGSRATAYCHNPYPVTDRVRLHVECDRWWDVDADGTPSDIGPAGYVELTDRCWKEIRAVWVTHQPFGGG</sequence>
<keyword evidence="3" id="KW-1185">Reference proteome</keyword>
<keyword evidence="1" id="KW-0732">Signal</keyword>
<feature type="signal peptide" evidence="1">
    <location>
        <begin position="1"/>
        <end position="34"/>
    </location>
</feature>
<dbReference type="Proteomes" id="UP000005940">
    <property type="component" value="Chromosome"/>
</dbReference>
<proteinExistence type="predicted"/>